<evidence type="ECO:0000313" key="2">
    <source>
        <dbReference type="EMBL" id="SPE20147.1"/>
    </source>
</evidence>
<dbReference type="EMBL" id="OKRB01000085">
    <property type="protein sequence ID" value="SPE20147.1"/>
    <property type="molecule type" value="Genomic_DNA"/>
</dbReference>
<sequence>MRDIPDLSLFAAGGQNFSAYPICATAGDCVPDSSGKMQITLVGGTSASAQAMAGIMALIDQKYGRQGQADFTLYALARQMPSAFHDVTVGSNNMTCEQGTPGCTQDTNGDGLYSLQKYAATPGFDLASGLGSIDANMLVSNWNSITFKPTTTTLQVTPTTAPRGSTVNISFDVKSSSGGGTPQGSVTLMADLTSSSAPSLGVFTLNNGAANASLTNLPGGTYEVWARYAGDGTFALSQSAPQSVTITPVASTVNLYGFQVEGQTLNAAAPCLLNPTESVWETSTNFGPWSPMPSGSSFSGWQVAPLAIVNGAWPSFGSGAGSVTFSVDGTPQATVALNSYGYAAWVPASTFNAGSHTIGATYSGDASYASSTAAPYTAIVPQVTPVLYATPVANCGLLGGSGAKVTCSFSAGDSLRVEVQISRANCHIPTGAITVNVGSLSQNVTLTQGGLLTLGLNPIGTPVMVGEAVFQNLPAGTYPVSATYAGDVNSLPANSATGSPILGPPPTFTVVATAPPAPLQPTTTTFTVDPPSFDNTLWLNFHLTATVTGPAGSTTPPTGWVDLFDDDYELDDGPLTPSGPNSATVTMEPDGEFMDVGSSQLKAVYSGDGVYQSSVNLQNYQFILAQQGPDFLLAPQVRQLTVNAGSSGTAGFNLSSLNGYSGTVTLTCTPSSSLITCSLSRTTLAVNGLATTTLTVNASAQAGTIADSHRQAPSRWPLAAGVLTFGLFFTRRFRKSSLWRSMLLSLCVLACLSAVSCGGSVKSSSPPQPPKPAAAGYTVVVTATANGLVHNAALTVVVPIH</sequence>
<dbReference type="GO" id="GO:0006508">
    <property type="term" value="P:proteolysis"/>
    <property type="evidence" value="ECO:0007669"/>
    <property type="project" value="InterPro"/>
</dbReference>
<dbReference type="GO" id="GO:0008240">
    <property type="term" value="F:tripeptidyl-peptidase activity"/>
    <property type="evidence" value="ECO:0007669"/>
    <property type="project" value="TreeGrafter"/>
</dbReference>
<evidence type="ECO:0000313" key="3">
    <source>
        <dbReference type="Proteomes" id="UP000239735"/>
    </source>
</evidence>
<reference evidence="3" key="1">
    <citation type="submission" date="2018-02" db="EMBL/GenBank/DDBJ databases">
        <authorList>
            <person name="Hausmann B."/>
        </authorList>
    </citation>
    <scope>NUCLEOTIDE SEQUENCE [LARGE SCALE GENOMIC DNA]</scope>
    <source>
        <strain evidence="3">Peat soil MAG SbA5</strain>
    </source>
</reference>
<dbReference type="PANTHER" id="PTHR14218">
    <property type="entry name" value="PROTEASE S8 TRIPEPTIDYL PEPTIDASE I CLN2"/>
    <property type="match status" value="1"/>
</dbReference>
<proteinExistence type="predicted"/>
<name>A0A2N9LA27_9BACT</name>
<dbReference type="SUPFAM" id="SSF52743">
    <property type="entry name" value="Subtilisin-like"/>
    <property type="match status" value="1"/>
</dbReference>
<gene>
    <name evidence="2" type="ORF">SBA5_290001</name>
</gene>
<dbReference type="InterPro" id="IPR013783">
    <property type="entry name" value="Ig-like_fold"/>
</dbReference>
<dbReference type="InterPro" id="IPR036852">
    <property type="entry name" value="Peptidase_S8/S53_dom_sf"/>
</dbReference>
<organism evidence="2 3">
    <name type="scientific">Candidatus Sulfuritelmatomonas gaucii</name>
    <dbReference type="NCBI Taxonomy" id="2043161"/>
    <lineage>
        <taxon>Bacteria</taxon>
        <taxon>Pseudomonadati</taxon>
        <taxon>Acidobacteriota</taxon>
        <taxon>Terriglobia</taxon>
        <taxon>Terriglobales</taxon>
        <taxon>Acidobacteriaceae</taxon>
        <taxon>Candidatus Sulfuritelmatomonas</taxon>
    </lineage>
</organism>
<evidence type="ECO:0000259" key="1">
    <source>
        <dbReference type="Pfam" id="PF16640"/>
    </source>
</evidence>
<dbReference type="InterPro" id="IPR050819">
    <property type="entry name" value="Tripeptidyl-peptidase_I"/>
</dbReference>
<dbReference type="Gene3D" id="2.60.40.10">
    <property type="entry name" value="Immunoglobulins"/>
    <property type="match status" value="3"/>
</dbReference>
<dbReference type="Proteomes" id="UP000239735">
    <property type="component" value="Unassembled WGS sequence"/>
</dbReference>
<feature type="domain" description="Bacterial Ig-like" evidence="1">
    <location>
        <begin position="155"/>
        <end position="247"/>
    </location>
</feature>
<dbReference type="Pfam" id="PF16640">
    <property type="entry name" value="Big_3_5"/>
    <property type="match status" value="2"/>
</dbReference>
<dbReference type="GO" id="GO:0004252">
    <property type="term" value="F:serine-type endopeptidase activity"/>
    <property type="evidence" value="ECO:0007669"/>
    <property type="project" value="InterPro"/>
</dbReference>
<dbReference type="InterPro" id="IPR032109">
    <property type="entry name" value="Big_3_5"/>
</dbReference>
<dbReference type="AlphaFoldDB" id="A0A2N9LA27"/>
<dbReference type="PANTHER" id="PTHR14218:SF15">
    <property type="entry name" value="TRIPEPTIDYL-PEPTIDASE 1"/>
    <property type="match status" value="1"/>
</dbReference>
<accession>A0A2N9LA27</accession>
<feature type="domain" description="Bacterial Ig-like" evidence="1">
    <location>
        <begin position="315"/>
        <end position="379"/>
    </location>
</feature>
<dbReference type="Gene3D" id="3.40.50.200">
    <property type="entry name" value="Peptidase S8/S53 domain"/>
    <property type="match status" value="1"/>
</dbReference>
<protein>
    <recommendedName>
        <fullName evidence="1">Bacterial Ig-like domain-containing protein</fullName>
    </recommendedName>
</protein>